<dbReference type="Gene3D" id="3.40.50.10860">
    <property type="entry name" value="Leucine Dehydrogenase, chain A, domain 1"/>
    <property type="match status" value="1"/>
</dbReference>
<keyword evidence="10 12" id="KW-0486">Methionine biosynthesis</keyword>
<dbReference type="GO" id="GO:0006164">
    <property type="term" value="P:purine nucleotide biosynthetic process"/>
    <property type="evidence" value="ECO:0007669"/>
    <property type="project" value="UniProtKB-KW"/>
</dbReference>
<protein>
    <recommendedName>
        <fullName evidence="12">Bifunctional protein FolD</fullName>
    </recommendedName>
    <domain>
        <recommendedName>
            <fullName evidence="12">Methylenetetrahydrofolate dehydrogenase</fullName>
            <ecNumber evidence="12">1.5.1.5</ecNumber>
        </recommendedName>
    </domain>
    <domain>
        <recommendedName>
            <fullName evidence="12">Methenyltetrahydrofolate cyclohydrolase</fullName>
            <ecNumber evidence="12">3.5.4.9</ecNumber>
        </recommendedName>
    </domain>
</protein>
<evidence type="ECO:0000256" key="6">
    <source>
        <dbReference type="ARBA" id="ARBA00022801"/>
    </source>
</evidence>
<dbReference type="Proteomes" id="UP000253570">
    <property type="component" value="Unassembled WGS sequence"/>
</dbReference>
<dbReference type="GO" id="GO:0000105">
    <property type="term" value="P:L-histidine biosynthetic process"/>
    <property type="evidence" value="ECO:0007669"/>
    <property type="project" value="UniProtKB-KW"/>
</dbReference>
<dbReference type="GO" id="GO:0005829">
    <property type="term" value="C:cytosol"/>
    <property type="evidence" value="ECO:0007669"/>
    <property type="project" value="TreeGrafter"/>
</dbReference>
<feature type="domain" description="Tetrahydrofolate dehydrogenase/cyclohydrolase NAD(P)-binding" evidence="14">
    <location>
        <begin position="140"/>
        <end position="287"/>
    </location>
</feature>
<keyword evidence="5 12" id="KW-0658">Purine biosynthesis</keyword>
<keyword evidence="8 12" id="KW-0560">Oxidoreductase</keyword>
<comment type="catalytic activity">
    <reaction evidence="12">
        <text>(6R)-5,10-methenyltetrahydrofolate + H2O = (6R)-10-formyltetrahydrofolate + H(+)</text>
        <dbReference type="Rhea" id="RHEA:23700"/>
        <dbReference type="ChEBI" id="CHEBI:15377"/>
        <dbReference type="ChEBI" id="CHEBI:15378"/>
        <dbReference type="ChEBI" id="CHEBI:57455"/>
        <dbReference type="ChEBI" id="CHEBI:195366"/>
        <dbReference type="EC" id="3.5.4.9"/>
    </reaction>
</comment>
<evidence type="ECO:0000256" key="7">
    <source>
        <dbReference type="ARBA" id="ARBA00022857"/>
    </source>
</evidence>
<dbReference type="SUPFAM" id="SSF53223">
    <property type="entry name" value="Aminoacid dehydrogenase-like, N-terminal domain"/>
    <property type="match status" value="1"/>
</dbReference>
<evidence type="ECO:0000313" key="16">
    <source>
        <dbReference type="Proteomes" id="UP000253570"/>
    </source>
</evidence>
<reference evidence="15 16" key="1">
    <citation type="journal article" date="2018" name="Microbiome">
        <title>Fine metagenomic profile of the Mediterranean stratified and mixed water columns revealed by assembly and recruitment.</title>
        <authorList>
            <person name="Haro-Moreno J.M."/>
            <person name="Lopez-Perez M."/>
            <person name="De La Torre J.R."/>
            <person name="Picazo A."/>
            <person name="Camacho A."/>
            <person name="Rodriguez-Valera F."/>
        </authorList>
    </citation>
    <scope>NUCLEOTIDE SEQUENCE [LARGE SCALE GENOMIC DNA]</scope>
    <source>
        <strain evidence="15">MED-G57</strain>
    </source>
</reference>
<dbReference type="AlphaFoldDB" id="A0A368DTW7"/>
<comment type="pathway">
    <text evidence="1 12">One-carbon metabolism; tetrahydrofolate interconversion.</text>
</comment>
<dbReference type="FunFam" id="3.40.50.10860:FF:000005">
    <property type="entry name" value="C-1-tetrahydrofolate synthase, cytoplasmic, putative"/>
    <property type="match status" value="1"/>
</dbReference>
<keyword evidence="7 12" id="KW-0521">NADP</keyword>
<comment type="caution">
    <text evidence="12">Lacks conserved residue(s) required for the propagation of feature annotation.</text>
</comment>
<dbReference type="InterPro" id="IPR000672">
    <property type="entry name" value="THF_DH/CycHdrlase"/>
</dbReference>
<evidence type="ECO:0000259" key="14">
    <source>
        <dbReference type="Pfam" id="PF02882"/>
    </source>
</evidence>
<keyword evidence="11 12" id="KW-0511">Multifunctional enzyme</keyword>
<keyword evidence="9 12" id="KW-0368">Histidine biosynthesis</keyword>
<comment type="similarity">
    <text evidence="12">Belongs to the tetrahydrofolate dehydrogenase/cyclohydrolase family.</text>
</comment>
<accession>A0A368DTW7</accession>
<dbReference type="GO" id="GO:0004477">
    <property type="term" value="F:methenyltetrahydrofolate cyclohydrolase activity"/>
    <property type="evidence" value="ECO:0007669"/>
    <property type="project" value="UniProtKB-UniRule"/>
</dbReference>
<dbReference type="Gene3D" id="3.40.50.720">
    <property type="entry name" value="NAD(P)-binding Rossmann-like Domain"/>
    <property type="match status" value="1"/>
</dbReference>
<evidence type="ECO:0000256" key="4">
    <source>
        <dbReference type="ARBA" id="ARBA00022605"/>
    </source>
</evidence>
<evidence type="ECO:0000256" key="1">
    <source>
        <dbReference type="ARBA" id="ARBA00004777"/>
    </source>
</evidence>
<dbReference type="SUPFAM" id="SSF51735">
    <property type="entry name" value="NAD(P)-binding Rossmann-fold domains"/>
    <property type="match status" value="1"/>
</dbReference>
<dbReference type="GO" id="GO:0004488">
    <property type="term" value="F:methylenetetrahydrofolate dehydrogenase (NADP+) activity"/>
    <property type="evidence" value="ECO:0007669"/>
    <property type="project" value="UniProtKB-UniRule"/>
</dbReference>
<proteinExistence type="inferred from homology"/>
<dbReference type="EC" id="1.5.1.5" evidence="12"/>
<dbReference type="InterPro" id="IPR020631">
    <property type="entry name" value="THF_DH/CycHdrlase_NAD-bd_dom"/>
</dbReference>
<dbReference type="Pfam" id="PF02882">
    <property type="entry name" value="THF_DHG_CYH_C"/>
    <property type="match status" value="1"/>
</dbReference>
<feature type="binding site" evidence="12">
    <location>
        <position position="232"/>
    </location>
    <ligand>
        <name>NADP(+)</name>
        <dbReference type="ChEBI" id="CHEBI:58349"/>
    </ligand>
</feature>
<evidence type="ECO:0000313" key="15">
    <source>
        <dbReference type="EMBL" id="RCL74723.1"/>
    </source>
</evidence>
<keyword evidence="6 12" id="KW-0378">Hydrolase</keyword>
<dbReference type="GO" id="GO:0009086">
    <property type="term" value="P:methionine biosynthetic process"/>
    <property type="evidence" value="ECO:0007669"/>
    <property type="project" value="UniProtKB-KW"/>
</dbReference>
<evidence type="ECO:0000256" key="11">
    <source>
        <dbReference type="ARBA" id="ARBA00023268"/>
    </source>
</evidence>
<dbReference type="FunFam" id="3.40.50.720:FF:000006">
    <property type="entry name" value="Bifunctional protein FolD"/>
    <property type="match status" value="1"/>
</dbReference>
<evidence type="ECO:0000256" key="5">
    <source>
        <dbReference type="ARBA" id="ARBA00022755"/>
    </source>
</evidence>
<feature type="binding site" evidence="12">
    <location>
        <begin position="166"/>
        <end position="168"/>
    </location>
    <ligand>
        <name>NADP(+)</name>
        <dbReference type="ChEBI" id="CHEBI:58349"/>
    </ligand>
</feature>
<dbReference type="EC" id="3.5.4.9" evidence="12"/>
<dbReference type="NCBIfam" id="NF010785">
    <property type="entry name" value="PRK14188.1"/>
    <property type="match status" value="1"/>
</dbReference>
<dbReference type="GO" id="GO:0035999">
    <property type="term" value="P:tetrahydrofolate interconversion"/>
    <property type="evidence" value="ECO:0007669"/>
    <property type="project" value="UniProtKB-UniRule"/>
</dbReference>
<sequence>MNAEKIIDGKIISSKVLKEVSESIIQIKSNGLEPCLAVVLVGNDPASSVYVRNKKLMCEKVGIKSIDFNLDERISEEELLDIIINLNKDKTTNGILVQFPLPSHIDKQKIINTISPDKDVDGLHPINAGRLMNNVETLVPCTPQGCMIMLRTCLDDLSGKNAVVIGRSNLVGRPMCQLLTNSDCTVTQVHSKTINIEDFISQADILIAAIGIPKFVRAEWLKDRSVIIDVGINRISDKSEGNNKKKLVGDVDFDEAIKKVAAITPVPGGVGLMTVACLMRNTLIATTLQM</sequence>
<evidence type="ECO:0000256" key="10">
    <source>
        <dbReference type="ARBA" id="ARBA00023167"/>
    </source>
</evidence>
<dbReference type="InterPro" id="IPR036291">
    <property type="entry name" value="NAD(P)-bd_dom_sf"/>
</dbReference>
<feature type="domain" description="Tetrahydrofolate dehydrogenase/cyclohydrolase catalytic" evidence="13">
    <location>
        <begin position="7"/>
        <end position="121"/>
    </location>
</feature>
<dbReference type="Pfam" id="PF00763">
    <property type="entry name" value="THF_DHG_CYH"/>
    <property type="match status" value="1"/>
</dbReference>
<dbReference type="UniPathway" id="UPA00193"/>
<evidence type="ECO:0000256" key="8">
    <source>
        <dbReference type="ARBA" id="ARBA00023002"/>
    </source>
</evidence>
<keyword evidence="3 12" id="KW-0554">One-carbon metabolism</keyword>
<evidence type="ECO:0000256" key="2">
    <source>
        <dbReference type="ARBA" id="ARBA00011738"/>
    </source>
</evidence>
<dbReference type="InterPro" id="IPR046346">
    <property type="entry name" value="Aminoacid_DH-like_N_sf"/>
</dbReference>
<evidence type="ECO:0000256" key="3">
    <source>
        <dbReference type="ARBA" id="ARBA00022563"/>
    </source>
</evidence>
<dbReference type="InterPro" id="IPR020630">
    <property type="entry name" value="THF_DH/CycHdrlase_cat_dom"/>
</dbReference>
<evidence type="ECO:0000256" key="12">
    <source>
        <dbReference type="HAMAP-Rule" id="MF_01576"/>
    </source>
</evidence>
<dbReference type="HAMAP" id="MF_01576">
    <property type="entry name" value="THF_DHG_CYH"/>
    <property type="match status" value="1"/>
</dbReference>
<comment type="caution">
    <text evidence="15">The sequence shown here is derived from an EMBL/GenBank/DDBJ whole genome shotgun (WGS) entry which is preliminary data.</text>
</comment>
<name>A0A368DTW7_9PROT</name>
<dbReference type="PANTHER" id="PTHR48099:SF5">
    <property type="entry name" value="C-1-TETRAHYDROFOLATE SYNTHASE, CYTOPLASMIC"/>
    <property type="match status" value="1"/>
</dbReference>
<comment type="subunit">
    <text evidence="2 12">Homodimer.</text>
</comment>
<comment type="function">
    <text evidence="12">Catalyzes the oxidation of 5,10-methylenetetrahydrofolate to 5,10-methenyltetrahydrofolate and then the hydrolysis of 5,10-methenyltetrahydrofolate to 10-formyltetrahydrofolate.</text>
</comment>
<dbReference type="PRINTS" id="PR00085">
    <property type="entry name" value="THFDHDRGNASE"/>
</dbReference>
<evidence type="ECO:0000256" key="9">
    <source>
        <dbReference type="ARBA" id="ARBA00023102"/>
    </source>
</evidence>
<keyword evidence="4 12" id="KW-0028">Amino-acid biosynthesis</keyword>
<dbReference type="CDD" id="cd01080">
    <property type="entry name" value="NAD_bind_m-THF_DH_Cyclohyd"/>
    <property type="match status" value="1"/>
</dbReference>
<gene>
    <name evidence="12" type="primary">folD</name>
    <name evidence="15" type="ORF">DBW71_00400</name>
</gene>
<evidence type="ECO:0000259" key="13">
    <source>
        <dbReference type="Pfam" id="PF00763"/>
    </source>
</evidence>
<dbReference type="PANTHER" id="PTHR48099">
    <property type="entry name" value="C-1-TETRAHYDROFOLATE SYNTHASE, CYTOPLASMIC-RELATED"/>
    <property type="match status" value="1"/>
</dbReference>
<organism evidence="15 16">
    <name type="scientific">PS1 clade bacterium</name>
    <dbReference type="NCBI Taxonomy" id="2175152"/>
    <lineage>
        <taxon>Bacteria</taxon>
        <taxon>Pseudomonadati</taxon>
        <taxon>Pseudomonadota</taxon>
        <taxon>Alphaproteobacteria</taxon>
        <taxon>PS1 clade</taxon>
    </lineage>
</organism>
<comment type="catalytic activity">
    <reaction evidence="12">
        <text>(6R)-5,10-methylene-5,6,7,8-tetrahydrofolate + NADP(+) = (6R)-5,10-methenyltetrahydrofolate + NADPH</text>
        <dbReference type="Rhea" id="RHEA:22812"/>
        <dbReference type="ChEBI" id="CHEBI:15636"/>
        <dbReference type="ChEBI" id="CHEBI:57455"/>
        <dbReference type="ChEBI" id="CHEBI:57783"/>
        <dbReference type="ChEBI" id="CHEBI:58349"/>
        <dbReference type="EC" id="1.5.1.5"/>
    </reaction>
</comment>
<dbReference type="EMBL" id="QOQD01000001">
    <property type="protein sequence ID" value="RCL74723.1"/>
    <property type="molecule type" value="Genomic_DNA"/>
</dbReference>